<dbReference type="EMBL" id="UHEF01000001">
    <property type="protein sequence ID" value="SUM88508.1"/>
    <property type="molecule type" value="Genomic_DNA"/>
</dbReference>
<name>A0A7Z7QP68_STASC</name>
<organism evidence="3">
    <name type="scientific">Staphylococcus schleiferi</name>
    <dbReference type="NCBI Taxonomy" id="1295"/>
    <lineage>
        <taxon>Bacteria</taxon>
        <taxon>Bacillati</taxon>
        <taxon>Bacillota</taxon>
        <taxon>Bacilli</taxon>
        <taxon>Bacillales</taxon>
        <taxon>Staphylococcaceae</taxon>
        <taxon>Staphylococcus</taxon>
    </lineage>
</organism>
<sequence>MHEQRMRKQWKFKKNQDNANQKRFESTAPKQKRGYRQASSEKQPRWITHPEEYQQKEEDQEALAKDREAFLNKLKNKRRAGED</sequence>
<evidence type="ECO:0000313" key="3">
    <source>
        <dbReference type="EMBL" id="SUM88508.1"/>
    </source>
</evidence>
<feature type="compositionally biased region" description="Basic residues" evidence="1">
    <location>
        <begin position="74"/>
        <end position="83"/>
    </location>
</feature>
<protein>
    <submittedName>
        <fullName evidence="3">Chromosome replication initiation/membrane attachment protein</fullName>
    </submittedName>
</protein>
<evidence type="ECO:0000256" key="1">
    <source>
        <dbReference type="SAM" id="MobiDB-lite"/>
    </source>
</evidence>
<evidence type="ECO:0000313" key="2">
    <source>
        <dbReference type="EMBL" id="CAD7359520.1"/>
    </source>
</evidence>
<proteinExistence type="predicted"/>
<dbReference type="Proteomes" id="UP000264146">
    <property type="component" value="Chromosome"/>
</dbReference>
<feature type="compositionally biased region" description="Basic and acidic residues" evidence="1">
    <location>
        <begin position="42"/>
        <end position="70"/>
    </location>
</feature>
<feature type="region of interest" description="Disordered" evidence="1">
    <location>
        <begin position="1"/>
        <end position="83"/>
    </location>
</feature>
<gene>
    <name evidence="3" type="ORF">NCTC12218_01169</name>
</gene>
<dbReference type="AlphaFoldDB" id="A0A7Z7QP68"/>
<reference evidence="3" key="1">
    <citation type="submission" date="2018-06" db="EMBL/GenBank/DDBJ databases">
        <authorList>
            <consortium name="Pathogen Informatics"/>
            <person name="Doyle S."/>
        </authorList>
    </citation>
    <scope>NUCLEOTIDE SEQUENCE [LARGE SCALE GENOMIC DNA]</scope>
    <source>
        <strain evidence="3">NCTC12218</strain>
    </source>
</reference>
<dbReference type="EMBL" id="LR962863">
    <property type="protein sequence ID" value="CAD7359520.1"/>
    <property type="molecule type" value="Genomic_DNA"/>
</dbReference>
<evidence type="ECO:0000313" key="4">
    <source>
        <dbReference type="Proteomes" id="UP000264146"/>
    </source>
</evidence>
<feature type="compositionally biased region" description="Basic and acidic residues" evidence="1">
    <location>
        <begin position="14"/>
        <end position="25"/>
    </location>
</feature>
<accession>A0A7Z7QP68</accession>
<reference evidence="2 4" key="2">
    <citation type="submission" date="2020-11" db="EMBL/GenBank/DDBJ databases">
        <authorList>
            <consortium name="Pathogen Informatics"/>
        </authorList>
    </citation>
    <scope>NUCLEOTIDE SEQUENCE [LARGE SCALE GENOMIC DNA]</scope>
    <source>
        <strain evidence="2 4">NCTC12218</strain>
    </source>
</reference>